<organism evidence="2 3">
    <name type="scientific">Gigaspora rosea</name>
    <dbReference type="NCBI Taxonomy" id="44941"/>
    <lineage>
        <taxon>Eukaryota</taxon>
        <taxon>Fungi</taxon>
        <taxon>Fungi incertae sedis</taxon>
        <taxon>Mucoromycota</taxon>
        <taxon>Glomeromycotina</taxon>
        <taxon>Glomeromycetes</taxon>
        <taxon>Diversisporales</taxon>
        <taxon>Gigasporaceae</taxon>
        <taxon>Gigaspora</taxon>
    </lineage>
</organism>
<protein>
    <submittedName>
        <fullName evidence="2">Uncharacterized protein</fullName>
    </submittedName>
</protein>
<gene>
    <name evidence="2" type="ORF">C2G38_2056015</name>
</gene>
<evidence type="ECO:0000313" key="3">
    <source>
        <dbReference type="Proteomes" id="UP000266673"/>
    </source>
</evidence>
<feature type="transmembrane region" description="Helical" evidence="1">
    <location>
        <begin position="23"/>
        <end position="45"/>
    </location>
</feature>
<keyword evidence="1" id="KW-1133">Transmembrane helix</keyword>
<keyword evidence="1" id="KW-0812">Transmembrane</keyword>
<reference evidence="2 3" key="1">
    <citation type="submission" date="2018-06" db="EMBL/GenBank/DDBJ databases">
        <title>Comparative genomics reveals the genomic features of Rhizophagus irregularis, R. cerebriforme, R. diaphanum and Gigaspora rosea, and their symbiotic lifestyle signature.</title>
        <authorList>
            <person name="Morin E."/>
            <person name="San Clemente H."/>
            <person name="Chen E.C.H."/>
            <person name="De La Providencia I."/>
            <person name="Hainaut M."/>
            <person name="Kuo A."/>
            <person name="Kohler A."/>
            <person name="Murat C."/>
            <person name="Tang N."/>
            <person name="Roy S."/>
            <person name="Loubradou J."/>
            <person name="Henrissat B."/>
            <person name="Grigoriev I.V."/>
            <person name="Corradi N."/>
            <person name="Roux C."/>
            <person name="Martin F.M."/>
        </authorList>
    </citation>
    <scope>NUCLEOTIDE SEQUENCE [LARGE SCALE GENOMIC DNA]</scope>
    <source>
        <strain evidence="2 3">DAOM 194757</strain>
    </source>
</reference>
<keyword evidence="3" id="KW-1185">Reference proteome</keyword>
<dbReference type="Proteomes" id="UP000266673">
    <property type="component" value="Unassembled WGS sequence"/>
</dbReference>
<dbReference type="EMBL" id="QKWP01000030">
    <property type="protein sequence ID" value="RIB29755.1"/>
    <property type="molecule type" value="Genomic_DNA"/>
</dbReference>
<dbReference type="AlphaFoldDB" id="A0A397W4V5"/>
<name>A0A397W4V5_9GLOM</name>
<comment type="caution">
    <text evidence="2">The sequence shown here is derived from an EMBL/GenBank/DDBJ whole genome shotgun (WGS) entry which is preliminary data.</text>
</comment>
<proteinExistence type="predicted"/>
<sequence>MTLKNNDSNFTCYTTYHAYDDYILFFTPFFHSFVYIMVIFSMYIFNSEFCYNRFKSYILYEHKAVTTFLSLFYIDKGSTCKTY</sequence>
<evidence type="ECO:0000256" key="1">
    <source>
        <dbReference type="SAM" id="Phobius"/>
    </source>
</evidence>
<evidence type="ECO:0000313" key="2">
    <source>
        <dbReference type="EMBL" id="RIB29755.1"/>
    </source>
</evidence>
<accession>A0A397W4V5</accession>
<keyword evidence="1" id="KW-0472">Membrane</keyword>